<dbReference type="AlphaFoldDB" id="A0A1M4YWB0"/>
<dbReference type="Proteomes" id="UP000184287">
    <property type="component" value="Unassembled WGS sequence"/>
</dbReference>
<dbReference type="RefSeq" id="WP_143166743.1">
    <property type="nucleotide sequence ID" value="NZ_FQUQ01000002.1"/>
</dbReference>
<proteinExistence type="predicted"/>
<organism evidence="1 2">
    <name type="scientific">Pedobacter caeni</name>
    <dbReference type="NCBI Taxonomy" id="288992"/>
    <lineage>
        <taxon>Bacteria</taxon>
        <taxon>Pseudomonadati</taxon>
        <taxon>Bacteroidota</taxon>
        <taxon>Sphingobacteriia</taxon>
        <taxon>Sphingobacteriales</taxon>
        <taxon>Sphingobacteriaceae</taxon>
        <taxon>Pedobacter</taxon>
    </lineage>
</organism>
<dbReference type="OrthoDB" id="748379at2"/>
<protein>
    <submittedName>
        <fullName evidence="1">Uncharacterized protein</fullName>
    </submittedName>
</protein>
<dbReference type="EMBL" id="FQUQ01000002">
    <property type="protein sequence ID" value="SHF10083.1"/>
    <property type="molecule type" value="Genomic_DNA"/>
</dbReference>
<accession>A0A1M4YWB0</accession>
<keyword evidence="2" id="KW-1185">Reference proteome</keyword>
<evidence type="ECO:0000313" key="1">
    <source>
        <dbReference type="EMBL" id="SHF10083.1"/>
    </source>
</evidence>
<name>A0A1M4YWB0_9SPHI</name>
<dbReference type="STRING" id="288992.SAMN04488522_10293"/>
<reference evidence="2" key="1">
    <citation type="submission" date="2016-11" db="EMBL/GenBank/DDBJ databases">
        <authorList>
            <person name="Varghese N."/>
            <person name="Submissions S."/>
        </authorList>
    </citation>
    <scope>NUCLEOTIDE SEQUENCE [LARGE SCALE GENOMIC DNA]</scope>
    <source>
        <strain evidence="2">DSM 16990</strain>
    </source>
</reference>
<evidence type="ECO:0000313" key="2">
    <source>
        <dbReference type="Proteomes" id="UP000184287"/>
    </source>
</evidence>
<sequence>MKNENPEVLAIPLSFKIACATYHLAIPEVLQLFIDHISFYDSLSHKSDDCYRLATNTLLRYVHPNIEGMSPAFRKNREAVIKYIREIIQMSVRPGIVENKRRKLCIPIVKKIFRLMEPNVTAAGKIQLYGDTILPLSMDFAIMCETHNCSPETYIQYFMDQISLPETHARIGLHCVSENPAMAFFYRSITKCSVLPSSPQQKSLQIEFIDDIQELHLRLFIIRDVAKRRDSYKELYDNYYQKLIQAT</sequence>
<gene>
    <name evidence="1" type="ORF">SAMN04488522_10293</name>
</gene>